<dbReference type="CDD" id="cd03046">
    <property type="entry name" value="GST_N_GTT1_like"/>
    <property type="match status" value="1"/>
</dbReference>
<dbReference type="InterPro" id="IPR040079">
    <property type="entry name" value="Glutathione_S-Trfase"/>
</dbReference>
<dbReference type="CDD" id="cd03207">
    <property type="entry name" value="GST_C_8"/>
    <property type="match status" value="1"/>
</dbReference>
<dbReference type="InterPro" id="IPR036282">
    <property type="entry name" value="Glutathione-S-Trfase_C_sf"/>
</dbReference>
<evidence type="ECO:0000313" key="3">
    <source>
        <dbReference type="Proteomes" id="UP000196138"/>
    </source>
</evidence>
<dbReference type="Proteomes" id="UP000196138">
    <property type="component" value="Chromosome"/>
</dbReference>
<dbReference type="GO" id="GO:0016740">
    <property type="term" value="F:transferase activity"/>
    <property type="evidence" value="ECO:0007669"/>
    <property type="project" value="UniProtKB-KW"/>
</dbReference>
<evidence type="ECO:0000259" key="1">
    <source>
        <dbReference type="PROSITE" id="PS50404"/>
    </source>
</evidence>
<dbReference type="SUPFAM" id="SSF47616">
    <property type="entry name" value="GST C-terminal domain-like"/>
    <property type="match status" value="1"/>
</dbReference>
<evidence type="ECO:0000313" key="2">
    <source>
        <dbReference type="EMBL" id="ARU05391.1"/>
    </source>
</evidence>
<dbReference type="Gene3D" id="3.40.30.10">
    <property type="entry name" value="Glutaredoxin"/>
    <property type="match status" value="1"/>
</dbReference>
<protein>
    <submittedName>
        <fullName evidence="2">Glutathione S-transferase</fullName>
    </submittedName>
</protein>
<gene>
    <name evidence="2" type="ORF">CCO03_12450</name>
</gene>
<accession>A0A1Y0EPQ9</accession>
<dbReference type="InterPro" id="IPR004045">
    <property type="entry name" value="Glutathione_S-Trfase_N"/>
</dbReference>
<keyword evidence="3" id="KW-1185">Reference proteome</keyword>
<proteinExistence type="predicted"/>
<dbReference type="SFLD" id="SFLDS00019">
    <property type="entry name" value="Glutathione_Transferase_(cytos"/>
    <property type="match status" value="1"/>
</dbReference>
<dbReference type="SFLD" id="SFLDG00358">
    <property type="entry name" value="Main_(cytGST)"/>
    <property type="match status" value="1"/>
</dbReference>
<sequence length="206" mass="22421">MTDLTLYTHPMSRGRATRWMLEETRLPYDEVILDWTGSMKSPAYLAINPMGKVPALRHGDVVVTENAAIALYLADLVPELQLAPPPGSAERGTYYRWMLFLAGPFEALLTARQAGALAPPTSAGYGQADDTLHVLQQAVRDQRHLVGNHFTMLDLYAAACLGYYMQVGVVPKLPEFEAYVAPHLARPACTAAASRDNALAAALPTP</sequence>
<dbReference type="KEGG" id="cser:CCO03_12450"/>
<name>A0A1Y0EPQ9_9BURK</name>
<dbReference type="Pfam" id="PF02798">
    <property type="entry name" value="GST_N"/>
    <property type="match status" value="1"/>
</dbReference>
<feature type="domain" description="GST N-terminal" evidence="1">
    <location>
        <begin position="1"/>
        <end position="81"/>
    </location>
</feature>
<dbReference type="PROSITE" id="PS50404">
    <property type="entry name" value="GST_NTER"/>
    <property type="match status" value="1"/>
</dbReference>
<dbReference type="AlphaFoldDB" id="A0A1Y0EPQ9"/>
<dbReference type="OrthoDB" id="3828095at2"/>
<dbReference type="PANTHER" id="PTHR44051">
    <property type="entry name" value="GLUTATHIONE S-TRANSFERASE-RELATED"/>
    <property type="match status" value="1"/>
</dbReference>
<dbReference type="SFLD" id="SFLDG01150">
    <property type="entry name" value="Main.1:_Beta-like"/>
    <property type="match status" value="1"/>
</dbReference>
<keyword evidence="2" id="KW-0808">Transferase</keyword>
<organism evidence="2 3">
    <name type="scientific">Comamonas serinivorans</name>
    <dbReference type="NCBI Taxonomy" id="1082851"/>
    <lineage>
        <taxon>Bacteria</taxon>
        <taxon>Pseudomonadati</taxon>
        <taxon>Pseudomonadota</taxon>
        <taxon>Betaproteobacteria</taxon>
        <taxon>Burkholderiales</taxon>
        <taxon>Comamonadaceae</taxon>
        <taxon>Comamonas</taxon>
    </lineage>
</organism>
<dbReference type="PANTHER" id="PTHR44051:SF21">
    <property type="entry name" value="GLUTATHIONE S-TRANSFERASE FAMILY PROTEIN"/>
    <property type="match status" value="1"/>
</dbReference>
<dbReference type="SUPFAM" id="SSF52833">
    <property type="entry name" value="Thioredoxin-like"/>
    <property type="match status" value="1"/>
</dbReference>
<dbReference type="RefSeq" id="WP_087281509.1">
    <property type="nucleotide sequence ID" value="NZ_CP021455.1"/>
</dbReference>
<dbReference type="EMBL" id="CP021455">
    <property type="protein sequence ID" value="ARU05391.1"/>
    <property type="molecule type" value="Genomic_DNA"/>
</dbReference>
<dbReference type="Gene3D" id="1.20.1050.10">
    <property type="match status" value="1"/>
</dbReference>
<reference evidence="2 3" key="1">
    <citation type="submission" date="2017-05" db="EMBL/GenBank/DDBJ databases">
        <authorList>
            <person name="Song R."/>
            <person name="Chenine A.L."/>
            <person name="Ruprecht R.M."/>
        </authorList>
    </citation>
    <scope>NUCLEOTIDE SEQUENCE [LARGE SCALE GENOMIC DNA]</scope>
    <source>
        <strain evidence="2 3">DSM 26136</strain>
    </source>
</reference>
<dbReference type="InterPro" id="IPR036249">
    <property type="entry name" value="Thioredoxin-like_sf"/>
</dbReference>